<protein>
    <submittedName>
        <fullName evidence="1">Putative CRISPR type AFERR-associated protein Csf3</fullName>
    </submittedName>
</protein>
<gene>
    <name evidence="1" type="ORF">LEP1GSC187_0506</name>
</gene>
<dbReference type="EMBL" id="AHOQ02000048">
    <property type="protein sequence ID" value="EMO43790.1"/>
    <property type="molecule type" value="Genomic_DNA"/>
</dbReference>
<proteinExistence type="predicted"/>
<evidence type="ECO:0000313" key="1">
    <source>
        <dbReference type="EMBL" id="EMO43790.1"/>
    </source>
</evidence>
<reference evidence="1 2" key="1">
    <citation type="submission" date="2013-01" db="EMBL/GenBank/DDBJ databases">
        <authorList>
            <person name="Harkins D.M."/>
            <person name="Durkin A.S."/>
            <person name="Brinkac L.M."/>
            <person name="Haft D.H."/>
            <person name="Selengut J.D."/>
            <person name="Sanka R."/>
            <person name="DePew J."/>
            <person name="Purushe J."/>
            <person name="Matthias M.A."/>
            <person name="Vinetz J.M."/>
            <person name="Sutton G.G."/>
            <person name="Nierman W.C."/>
            <person name="Fouts D.E."/>
        </authorList>
    </citation>
    <scope>NUCLEOTIDE SEQUENCE [LARGE SCALE GENOMIC DNA]</scope>
    <source>
        <strain evidence="1 2">ZUN179</strain>
    </source>
</reference>
<dbReference type="Proteomes" id="UP000012160">
    <property type="component" value="Unassembled WGS sequence"/>
</dbReference>
<organism evidence="1 2">
    <name type="scientific">Leptospira santarosai str. ZUN179</name>
    <dbReference type="NCBI Taxonomy" id="1049985"/>
    <lineage>
        <taxon>Bacteria</taxon>
        <taxon>Pseudomonadati</taxon>
        <taxon>Spirochaetota</taxon>
        <taxon>Spirochaetia</taxon>
        <taxon>Leptospirales</taxon>
        <taxon>Leptospiraceae</taxon>
        <taxon>Leptospira</taxon>
    </lineage>
</organism>
<dbReference type="AlphaFoldDB" id="M6UGW1"/>
<sequence length="221" mass="24967">MLPILIKAHLSSHLCGTPPLFDSLLEYMLSAQSGLMNTVSRDRPLSKESKIELPLSQYNFGENQYFWKASNPIISNPVSVNVEYIQKRFESSSSLLVAPENRRSLLTASGPYKSKRSPITVRGIEQIAWFAHGDIKGIKDILSRVSSIGKHVNIGYGRVYKWEVEECEEDFSIIANKNILMKTIPLELVSELKASDWSPSFGSFKPPYWHPDNYCEIAIPC</sequence>
<comment type="caution">
    <text evidence="1">The sequence shown here is derived from an EMBL/GenBank/DDBJ whole genome shotgun (WGS) entry which is preliminary data.</text>
</comment>
<accession>M6UGW1</accession>
<name>M6UGW1_9LEPT</name>
<evidence type="ECO:0000313" key="2">
    <source>
        <dbReference type="Proteomes" id="UP000012160"/>
    </source>
</evidence>